<proteinExistence type="predicted"/>
<feature type="signal peptide" evidence="1">
    <location>
        <begin position="1"/>
        <end position="19"/>
    </location>
</feature>
<protein>
    <submittedName>
        <fullName evidence="2">Uncharacterized protein</fullName>
    </submittedName>
</protein>
<evidence type="ECO:0000313" key="3">
    <source>
        <dbReference type="Proteomes" id="UP000479691"/>
    </source>
</evidence>
<sequence length="393" mass="42537">MKSFVTKLLLLSGASLVTSAPNPVYILQKRTGSNGCNADNLLRLLRNSDNIGEAVVFCSTYLNLPGTTITVATVTPTLTISETTTITVVDEVEETLTKTLTFTDIDTVVNTVTDYATSTKTATQTDTIVTTITQNYVKRNTHAPLTERVATYPPDRISSACSCLTVPLEIIPVTYTAPTVTVTASDSLTTEITKTLTETVDVSKTIVEVTETATTITNYKEVEVTTTLTTIATFYTHVPPPPPPPEKFVLRSNGPGVSQHYLKAVSHNNSPFITHAIFVSDKAQATVWFLDSENRLSYNNAGQSNSVWVSYTLGSADPREILWDSPSSVNGNFLKWIKHANGNVVPNDAVLDKLQSCLPVEAGINGAKTLFIGSFIDNKNDCKSVDLHPEAPL</sequence>
<reference evidence="2 3" key="1">
    <citation type="submission" date="2019-06" db="EMBL/GenBank/DDBJ databases">
        <authorList>
            <person name="Palmer J.M."/>
        </authorList>
    </citation>
    <scope>NUCLEOTIDE SEQUENCE [LARGE SCALE GENOMIC DNA]</scope>
    <source>
        <strain evidence="2 3">TWF788</strain>
    </source>
</reference>
<organism evidence="2 3">
    <name type="scientific">Orbilia oligospora</name>
    <name type="common">Nematode-trapping fungus</name>
    <name type="synonym">Arthrobotrys oligospora</name>
    <dbReference type="NCBI Taxonomy" id="2813651"/>
    <lineage>
        <taxon>Eukaryota</taxon>
        <taxon>Fungi</taxon>
        <taxon>Dikarya</taxon>
        <taxon>Ascomycota</taxon>
        <taxon>Pezizomycotina</taxon>
        <taxon>Orbiliomycetes</taxon>
        <taxon>Orbiliales</taxon>
        <taxon>Orbiliaceae</taxon>
        <taxon>Orbilia</taxon>
    </lineage>
</organism>
<name>A0A7C8PJE0_ORBOL</name>
<evidence type="ECO:0000313" key="2">
    <source>
        <dbReference type="EMBL" id="KAF3167851.1"/>
    </source>
</evidence>
<evidence type="ECO:0000256" key="1">
    <source>
        <dbReference type="SAM" id="SignalP"/>
    </source>
</evidence>
<dbReference type="AlphaFoldDB" id="A0A7C8PJE0"/>
<dbReference type="Proteomes" id="UP000479691">
    <property type="component" value="Unassembled WGS sequence"/>
</dbReference>
<comment type="caution">
    <text evidence="2">The sequence shown here is derived from an EMBL/GenBank/DDBJ whole genome shotgun (WGS) entry which is preliminary data.</text>
</comment>
<feature type="chain" id="PRO_5028895094" evidence="1">
    <location>
        <begin position="20"/>
        <end position="393"/>
    </location>
</feature>
<gene>
    <name evidence="2" type="ORF">TWF788_011085</name>
</gene>
<accession>A0A7C8PJE0</accession>
<keyword evidence="1" id="KW-0732">Signal</keyword>
<dbReference type="EMBL" id="JAABOE010000089">
    <property type="protein sequence ID" value="KAF3167851.1"/>
    <property type="molecule type" value="Genomic_DNA"/>
</dbReference>